<dbReference type="InterPro" id="IPR001932">
    <property type="entry name" value="PPM-type_phosphatase-like_dom"/>
</dbReference>
<dbReference type="InterPro" id="IPR039248">
    <property type="entry name" value="Ptase_RsbX"/>
</dbReference>
<feature type="domain" description="PPM-type phosphatase" evidence="1">
    <location>
        <begin position="9"/>
        <end position="198"/>
    </location>
</feature>
<dbReference type="InterPro" id="IPR036457">
    <property type="entry name" value="PPM-type-like_dom_sf"/>
</dbReference>
<dbReference type="SUPFAM" id="SSF81606">
    <property type="entry name" value="PP2C-like"/>
    <property type="match status" value="1"/>
</dbReference>
<gene>
    <name evidence="2" type="ORF">BW143_12385</name>
</gene>
<accession>A0A1R1RY05</accession>
<name>A0A1R1RY05_9BACI</name>
<accession>A0A1R1QK19</accession>
<dbReference type="Gene3D" id="3.60.40.10">
    <property type="entry name" value="PPM-type phosphatase domain"/>
    <property type="match status" value="1"/>
</dbReference>
<dbReference type="SMART" id="SM00331">
    <property type="entry name" value="PP2C_SIG"/>
    <property type="match status" value="1"/>
</dbReference>
<dbReference type="Pfam" id="PF07228">
    <property type="entry name" value="SpoIIE"/>
    <property type="match status" value="1"/>
</dbReference>
<dbReference type="AlphaFoldDB" id="A0A1R1RY05"/>
<dbReference type="RefSeq" id="WP_076761272.1">
    <property type="nucleotide sequence ID" value="NZ_JARMMK010000005.1"/>
</dbReference>
<evidence type="ECO:0000313" key="2">
    <source>
        <dbReference type="EMBL" id="OMI05017.1"/>
    </source>
</evidence>
<dbReference type="EMBL" id="MTJL01000023">
    <property type="protein sequence ID" value="OMI05017.1"/>
    <property type="molecule type" value="Genomic_DNA"/>
</dbReference>
<keyword evidence="3" id="KW-1185">Reference proteome</keyword>
<organism evidence="2 3">
    <name type="scientific">Bacillus swezeyi</name>
    <dbReference type="NCBI Taxonomy" id="1925020"/>
    <lineage>
        <taxon>Bacteria</taxon>
        <taxon>Bacillati</taxon>
        <taxon>Bacillota</taxon>
        <taxon>Bacilli</taxon>
        <taxon>Bacillales</taxon>
        <taxon>Bacillaceae</taxon>
        <taxon>Bacillus</taxon>
    </lineage>
</organism>
<evidence type="ECO:0000313" key="3">
    <source>
        <dbReference type="Proteomes" id="UP000187367"/>
    </source>
</evidence>
<dbReference type="PANTHER" id="PTHR35801:SF1">
    <property type="entry name" value="PHOSPHOSERINE PHOSPHATASE RSBX"/>
    <property type="match status" value="1"/>
</dbReference>
<comment type="caution">
    <text evidence="2">The sequence shown here is derived from an EMBL/GenBank/DDBJ whole genome shotgun (WGS) entry which is preliminary data.</text>
</comment>
<dbReference type="PANTHER" id="PTHR35801">
    <property type="entry name" value="PHOSPHOSERINE PHOSPHATASE RSBX"/>
    <property type="match status" value="1"/>
</dbReference>
<protein>
    <submittedName>
        <fullName evidence="2">Phosphoserine phosphatase</fullName>
    </submittedName>
</protein>
<dbReference type="OrthoDB" id="1090916at2"/>
<sequence>MIWTESNEHIHALVYQLPKEGKSVCGDSFYFNATDQGMICALADGLGSGALAYESSSAISEVVKEHGDEDVASLMERCNQALKQKRGATVSILKADFQTRTIAYSSVGNIRFILYAPSDKYIYPPPVTGYMSGKPQTYKTFTYTYEKGSKFIIHSDGLDVPALRTYLKQHHSPGDISNQLEAYTLMGKDDLTYIIGQLF</sequence>
<reference evidence="2 3" key="1">
    <citation type="submission" date="2017-01" db="EMBL/GenBank/DDBJ databases">
        <title>Bacillus phylogenomics.</title>
        <authorList>
            <person name="Dunlap C."/>
        </authorList>
    </citation>
    <scope>NUCLEOTIDE SEQUENCE [LARGE SCALE GENOMIC DNA]</scope>
    <source>
        <strain evidence="2 3">NRRL B-41282</strain>
    </source>
</reference>
<dbReference type="Proteomes" id="UP000187367">
    <property type="component" value="Unassembled WGS sequence"/>
</dbReference>
<evidence type="ECO:0000259" key="1">
    <source>
        <dbReference type="SMART" id="SM00331"/>
    </source>
</evidence>
<proteinExistence type="predicted"/>